<dbReference type="EMBL" id="BMAV01017268">
    <property type="protein sequence ID" value="GFY68806.1"/>
    <property type="molecule type" value="Genomic_DNA"/>
</dbReference>
<comment type="caution">
    <text evidence="1">The sequence shown here is derived from an EMBL/GenBank/DDBJ whole genome shotgun (WGS) entry which is preliminary data.</text>
</comment>
<keyword evidence="2" id="KW-1185">Reference proteome</keyword>
<dbReference type="Proteomes" id="UP000886998">
    <property type="component" value="Unassembled WGS sequence"/>
</dbReference>
<name>A0A8X6YD31_9ARAC</name>
<evidence type="ECO:0000313" key="1">
    <source>
        <dbReference type="EMBL" id="GFY68806.1"/>
    </source>
</evidence>
<organism evidence="1 2">
    <name type="scientific">Trichonephila inaurata madagascariensis</name>
    <dbReference type="NCBI Taxonomy" id="2747483"/>
    <lineage>
        <taxon>Eukaryota</taxon>
        <taxon>Metazoa</taxon>
        <taxon>Ecdysozoa</taxon>
        <taxon>Arthropoda</taxon>
        <taxon>Chelicerata</taxon>
        <taxon>Arachnida</taxon>
        <taxon>Araneae</taxon>
        <taxon>Araneomorphae</taxon>
        <taxon>Entelegynae</taxon>
        <taxon>Araneoidea</taxon>
        <taxon>Nephilidae</taxon>
        <taxon>Trichonephila</taxon>
        <taxon>Trichonephila inaurata</taxon>
    </lineage>
</organism>
<dbReference type="AlphaFoldDB" id="A0A8X6YD31"/>
<accession>A0A8X6YD31</accession>
<sequence>MLRNSKSRSEDDVGMCPFPCPAHMRSKEFMCDFCMTDQKCLWRLKNAAQLKHHQPWDRCKHFSATAEFLSQMPGDIMGFILF</sequence>
<evidence type="ECO:0000313" key="2">
    <source>
        <dbReference type="Proteomes" id="UP000886998"/>
    </source>
</evidence>
<reference evidence="1" key="1">
    <citation type="submission" date="2020-08" db="EMBL/GenBank/DDBJ databases">
        <title>Multicomponent nature underlies the extraordinary mechanical properties of spider dragline silk.</title>
        <authorList>
            <person name="Kono N."/>
            <person name="Nakamura H."/>
            <person name="Mori M."/>
            <person name="Yoshida Y."/>
            <person name="Ohtoshi R."/>
            <person name="Malay A.D."/>
            <person name="Moran D.A.P."/>
            <person name="Tomita M."/>
            <person name="Numata K."/>
            <person name="Arakawa K."/>
        </authorList>
    </citation>
    <scope>NUCLEOTIDE SEQUENCE</scope>
</reference>
<gene>
    <name evidence="1" type="ORF">TNIN_194251</name>
</gene>
<proteinExistence type="predicted"/>
<protein>
    <submittedName>
        <fullName evidence="1">Uncharacterized protein</fullName>
    </submittedName>
</protein>